<dbReference type="Gene3D" id="3.40.50.2300">
    <property type="match status" value="1"/>
</dbReference>
<dbReference type="PANTHER" id="PTHR45566">
    <property type="entry name" value="HTH-TYPE TRANSCRIPTIONAL REGULATOR YHJB-RELATED"/>
    <property type="match status" value="1"/>
</dbReference>
<dbReference type="InterPro" id="IPR011006">
    <property type="entry name" value="CheY-like_superfamily"/>
</dbReference>
<dbReference type="RefSeq" id="WP_122548327.1">
    <property type="nucleotide sequence ID" value="NZ_QWIV01000015.1"/>
</dbReference>
<dbReference type="InterPro" id="IPR001789">
    <property type="entry name" value="Sig_transdc_resp-reg_receiver"/>
</dbReference>
<feature type="modified residue" description="4-aspartylphosphate" evidence="2">
    <location>
        <position position="55"/>
    </location>
</feature>
<keyword evidence="1 5" id="KW-0238">DNA-binding</keyword>
<dbReference type="InterPro" id="IPR036388">
    <property type="entry name" value="WH-like_DNA-bd_sf"/>
</dbReference>
<dbReference type="SMART" id="SM00421">
    <property type="entry name" value="HTH_LUXR"/>
    <property type="match status" value="1"/>
</dbReference>
<reference evidence="5 6" key="1">
    <citation type="submission" date="2018-08" db="EMBL/GenBank/DDBJ databases">
        <title>Chryseobacterium nematophagum: a novel matrix digesting pathogen of nematodes.</title>
        <authorList>
            <person name="Page A."/>
            <person name="Roberts M."/>
            <person name="Felix M.-A."/>
            <person name="Weir W."/>
        </authorList>
    </citation>
    <scope>NUCLEOTIDE SEQUENCE [LARGE SCALE GENOMIC DNA]</scope>
    <source>
        <strain evidence="5 6">JUb275</strain>
    </source>
</reference>
<gene>
    <name evidence="5" type="ORF">D1632_16335</name>
</gene>
<evidence type="ECO:0000259" key="4">
    <source>
        <dbReference type="PROSITE" id="PS50110"/>
    </source>
</evidence>
<dbReference type="Gene3D" id="1.10.10.10">
    <property type="entry name" value="Winged helix-like DNA-binding domain superfamily/Winged helix DNA-binding domain"/>
    <property type="match status" value="1"/>
</dbReference>
<keyword evidence="6" id="KW-1185">Reference proteome</keyword>
<evidence type="ECO:0000256" key="1">
    <source>
        <dbReference type="ARBA" id="ARBA00023125"/>
    </source>
</evidence>
<accession>A0A3M7L8K7</accession>
<dbReference type="InterPro" id="IPR051015">
    <property type="entry name" value="EvgA-like"/>
</dbReference>
<evidence type="ECO:0000313" key="5">
    <source>
        <dbReference type="EMBL" id="RMZ57882.1"/>
    </source>
</evidence>
<dbReference type="PROSITE" id="PS50110">
    <property type="entry name" value="RESPONSE_REGULATORY"/>
    <property type="match status" value="1"/>
</dbReference>
<evidence type="ECO:0000256" key="2">
    <source>
        <dbReference type="PROSITE-ProRule" id="PRU00169"/>
    </source>
</evidence>
<name>A0A3M7L8K7_9FLAO</name>
<evidence type="ECO:0000313" key="6">
    <source>
        <dbReference type="Proteomes" id="UP000267524"/>
    </source>
</evidence>
<dbReference type="PROSITE" id="PS00622">
    <property type="entry name" value="HTH_LUXR_1"/>
    <property type="match status" value="1"/>
</dbReference>
<dbReference type="GO" id="GO:0006355">
    <property type="term" value="P:regulation of DNA-templated transcription"/>
    <property type="evidence" value="ECO:0007669"/>
    <property type="project" value="InterPro"/>
</dbReference>
<feature type="domain" description="Response regulatory" evidence="4">
    <location>
        <begin position="4"/>
        <end position="119"/>
    </location>
</feature>
<dbReference type="Pfam" id="PF00196">
    <property type="entry name" value="GerE"/>
    <property type="match status" value="1"/>
</dbReference>
<dbReference type="Proteomes" id="UP000267524">
    <property type="component" value="Unassembled WGS sequence"/>
</dbReference>
<dbReference type="SUPFAM" id="SSF52172">
    <property type="entry name" value="CheY-like"/>
    <property type="match status" value="1"/>
</dbReference>
<protein>
    <submittedName>
        <fullName evidence="5">DNA-binding response regulator</fullName>
    </submittedName>
</protein>
<dbReference type="PROSITE" id="PS50043">
    <property type="entry name" value="HTH_LUXR_2"/>
    <property type="match status" value="1"/>
</dbReference>
<organism evidence="5 6">
    <name type="scientific">Chryseobacterium nematophagum</name>
    <dbReference type="NCBI Taxonomy" id="2305228"/>
    <lineage>
        <taxon>Bacteria</taxon>
        <taxon>Pseudomonadati</taxon>
        <taxon>Bacteroidota</taxon>
        <taxon>Flavobacteriia</taxon>
        <taxon>Flavobacteriales</taxon>
        <taxon>Weeksellaceae</taxon>
        <taxon>Chryseobacterium group</taxon>
        <taxon>Chryseobacterium</taxon>
    </lineage>
</organism>
<evidence type="ECO:0000259" key="3">
    <source>
        <dbReference type="PROSITE" id="PS50043"/>
    </source>
</evidence>
<dbReference type="EMBL" id="QWIV01000015">
    <property type="protein sequence ID" value="RMZ57882.1"/>
    <property type="molecule type" value="Genomic_DNA"/>
</dbReference>
<dbReference type="AlphaFoldDB" id="A0A3M7L8K7"/>
<dbReference type="PANTHER" id="PTHR45566:SF1">
    <property type="entry name" value="HTH-TYPE TRANSCRIPTIONAL REGULATOR YHJB-RELATED"/>
    <property type="match status" value="1"/>
</dbReference>
<dbReference type="GO" id="GO:0003677">
    <property type="term" value="F:DNA binding"/>
    <property type="evidence" value="ECO:0007669"/>
    <property type="project" value="UniProtKB-KW"/>
</dbReference>
<proteinExistence type="predicted"/>
<dbReference type="InterPro" id="IPR000792">
    <property type="entry name" value="Tscrpt_reg_LuxR_C"/>
</dbReference>
<keyword evidence="2" id="KW-0597">Phosphoprotein</keyword>
<feature type="domain" description="HTH luxR-type" evidence="3">
    <location>
        <begin position="140"/>
        <end position="205"/>
    </location>
</feature>
<dbReference type="SUPFAM" id="SSF46894">
    <property type="entry name" value="C-terminal effector domain of the bipartite response regulators"/>
    <property type="match status" value="1"/>
</dbReference>
<dbReference type="InterPro" id="IPR016032">
    <property type="entry name" value="Sig_transdc_resp-reg_C-effctor"/>
</dbReference>
<comment type="caution">
    <text evidence="5">The sequence shown here is derived from an EMBL/GenBank/DDBJ whole genome shotgun (WGS) entry which is preliminary data.</text>
</comment>
<dbReference type="GO" id="GO:0000160">
    <property type="term" value="P:phosphorelay signal transduction system"/>
    <property type="evidence" value="ECO:0007669"/>
    <property type="project" value="InterPro"/>
</dbReference>
<sequence>MKKKILIADSLPIVVIGLTTLLKSTHSVFSIESVHTLRDLLEVVVEKPYDYLIVDLHIFGADSKSNLRMIKDLNPDLKVAIFMDSKNHLEGELMLEEVVACLYKDNSREDLDTAFTSLFTQGYYYSQELLYHFLQTKNKGENPLTCLSEREREVYFHLIRGGGVLEIANALGVAQSSVSTFKKRLFKKLHINSLVELIQFHNHKYKQSSLYF</sequence>